<organism evidence="2 3">
    <name type="scientific">Papio anubis</name>
    <name type="common">Olive baboon</name>
    <dbReference type="NCBI Taxonomy" id="9555"/>
    <lineage>
        <taxon>Eukaryota</taxon>
        <taxon>Metazoa</taxon>
        <taxon>Chordata</taxon>
        <taxon>Craniata</taxon>
        <taxon>Vertebrata</taxon>
        <taxon>Euteleostomi</taxon>
        <taxon>Mammalia</taxon>
        <taxon>Eutheria</taxon>
        <taxon>Euarchontoglires</taxon>
        <taxon>Primates</taxon>
        <taxon>Haplorrhini</taxon>
        <taxon>Catarrhini</taxon>
        <taxon>Cercopithecidae</taxon>
        <taxon>Cercopithecinae</taxon>
        <taxon>Papio</taxon>
    </lineage>
</organism>
<evidence type="ECO:0000313" key="2">
    <source>
        <dbReference type="Ensembl" id="ENSPANP00000025951.2"/>
    </source>
</evidence>
<evidence type="ECO:0000259" key="1">
    <source>
        <dbReference type="PROSITE" id="PS50805"/>
    </source>
</evidence>
<dbReference type="AlphaFoldDB" id="A0A2I3LR46"/>
<dbReference type="Ensembl" id="ENSPANT00000038654.2">
    <property type="protein sequence ID" value="ENSPANP00000025951.2"/>
    <property type="gene ID" value="ENSPANG00000036144.2"/>
</dbReference>
<accession>A0A2I3LR46</accession>
<dbReference type="InterPro" id="IPR001909">
    <property type="entry name" value="KRAB"/>
</dbReference>
<reference evidence="2" key="2">
    <citation type="submission" date="2025-08" db="UniProtKB">
        <authorList>
            <consortium name="Ensembl"/>
        </authorList>
    </citation>
    <scope>IDENTIFICATION</scope>
</reference>
<reference evidence="2 3" key="1">
    <citation type="submission" date="2012-03" db="EMBL/GenBank/DDBJ databases">
        <title>Whole Genome Assembly of Papio anubis.</title>
        <authorList>
            <person name="Liu Y.L."/>
            <person name="Abraham K.A."/>
            <person name="Akbar H.A."/>
            <person name="Ali S.A."/>
            <person name="Anosike U.A."/>
            <person name="Aqrawi P.A."/>
            <person name="Arias F.A."/>
            <person name="Attaway T.A."/>
            <person name="Awwad R.A."/>
            <person name="Babu C.B."/>
            <person name="Bandaranaike D.B."/>
            <person name="Battles P.B."/>
            <person name="Bell A.B."/>
            <person name="Beltran B.B."/>
            <person name="Berhane-Mersha D.B."/>
            <person name="Bess C.B."/>
            <person name="Bickham C.B."/>
            <person name="Bolden T.B."/>
            <person name="Carter K.C."/>
            <person name="Chau D.C."/>
            <person name="Chavez A.C."/>
            <person name="Clerc-Blankenburg K.C."/>
            <person name="Coyle M.C."/>
            <person name="Dao M.D."/>
            <person name="Davila M.L.D."/>
            <person name="Davy-Carroll L.D."/>
            <person name="Denson S.D."/>
            <person name="Dinh H.D."/>
            <person name="Fernandez S.F."/>
            <person name="Fernando P.F."/>
            <person name="Forbes L.F."/>
            <person name="Francis C.F."/>
            <person name="Francisco L.F."/>
            <person name="Fu Q.F."/>
            <person name="Garcia-Iii R.G."/>
            <person name="Garrett T.G."/>
            <person name="Gross S.G."/>
            <person name="Gubbala S.G."/>
            <person name="Hirani K.H."/>
            <person name="Hogues M.H."/>
            <person name="Hollins B.H."/>
            <person name="Jackson L.J."/>
            <person name="Javaid M.J."/>
            <person name="Jhangiani S.J."/>
            <person name="Johnson A.J."/>
            <person name="Johnson B.J."/>
            <person name="Jones J.J."/>
            <person name="Joshi V.J."/>
            <person name="Kalu J.K."/>
            <person name="Khan N.K."/>
            <person name="Korchina V.K."/>
            <person name="Kovar C.K."/>
            <person name="Lago L.L."/>
            <person name="Lara F.L."/>
            <person name="Le T.-K.L."/>
            <person name="Lee S.L."/>
            <person name="Legall-Iii F.L."/>
            <person name="Lemon S.L."/>
            <person name="Liu J.L."/>
            <person name="Liu Y.-S.L."/>
            <person name="Liyanage D.L."/>
            <person name="Lopez J.L."/>
            <person name="Lorensuhewa L.L."/>
            <person name="Mata R.M."/>
            <person name="Mathew T.M."/>
            <person name="Mercado C.M."/>
            <person name="Mercado I.M."/>
            <person name="Morales K.M."/>
            <person name="Morgan M.M."/>
            <person name="Munidasa M.M."/>
            <person name="Ngo D.N."/>
            <person name="Nguyen L.N."/>
            <person name="Nguyen T.N."/>
            <person name="Nguyen N.N."/>
            <person name="Obregon M.O."/>
            <person name="Okwuonu G.O."/>
            <person name="Ongeri F.O."/>
            <person name="Onwere C.O."/>
            <person name="Osifeso I.O."/>
            <person name="Parra A.P."/>
            <person name="Patil S.P."/>
            <person name="Perez A.P."/>
            <person name="Perez Y.P."/>
            <person name="Pham C.P."/>
            <person name="Pu L.-L.P."/>
            <person name="Puazo M.P."/>
            <person name="Quiroz J.Q."/>
            <person name="Rouhana J.R."/>
            <person name="Ruiz M.R."/>
            <person name="Ruiz S.-J.R."/>
            <person name="Saada N.S."/>
            <person name="Santibanez J.S."/>
            <person name="Scheel M.S."/>
            <person name="Schneider B.S."/>
            <person name="Simmons D.S."/>
            <person name="Sisson I.S."/>
            <person name="Tang L.-Y.T."/>
            <person name="Thornton R.T."/>
            <person name="Tisius J.T."/>
            <person name="Toledanes G.T."/>
            <person name="Trejos Z.T."/>
            <person name="Usmani K.U."/>
            <person name="Varghese R.V."/>
            <person name="Vattathil S.V."/>
            <person name="Vee V.V."/>
            <person name="Walker D.W."/>
            <person name="Weissenberger G.W."/>
            <person name="White C.W."/>
            <person name="Williams A.W."/>
            <person name="Woodworth J.W."/>
            <person name="Wright R.W."/>
            <person name="Zhu Y.Z."/>
            <person name="Han Y.H."/>
            <person name="Newsham I.N."/>
            <person name="Nazareth L.N."/>
            <person name="Worley K.W."/>
            <person name="Muzny D.M."/>
            <person name="Rogers J.R."/>
            <person name="Gibbs R.G."/>
        </authorList>
    </citation>
    <scope>NUCLEOTIDE SEQUENCE [LARGE SCALE GENOMIC DNA]</scope>
</reference>
<evidence type="ECO:0000313" key="3">
    <source>
        <dbReference type="Proteomes" id="UP000028761"/>
    </source>
</evidence>
<dbReference type="ExpressionAtlas" id="A0A2I3LR46">
    <property type="expression patterns" value="baseline"/>
</dbReference>
<dbReference type="GO" id="GO:0006355">
    <property type="term" value="P:regulation of DNA-templated transcription"/>
    <property type="evidence" value="ECO:0007669"/>
    <property type="project" value="InterPro"/>
</dbReference>
<dbReference type="GeneTree" id="ENSGT00940000166569"/>
<sequence>MLDNYRNLVFLGIAVSKRDLIPCLEQEKEPWNVKTHDMVAKPPGR</sequence>
<dbReference type="SUPFAM" id="SSF109640">
    <property type="entry name" value="KRAB domain (Kruppel-associated box)"/>
    <property type="match status" value="1"/>
</dbReference>
<name>A0A2I3LR46_PAPAN</name>
<protein>
    <recommendedName>
        <fullName evidence="1">KRAB domain-containing protein</fullName>
    </recommendedName>
</protein>
<proteinExistence type="predicted"/>
<dbReference type="InterPro" id="IPR036051">
    <property type="entry name" value="KRAB_dom_sf"/>
</dbReference>
<dbReference type="PROSITE" id="PS50805">
    <property type="entry name" value="KRAB"/>
    <property type="match status" value="1"/>
</dbReference>
<dbReference type="Bgee" id="ENSPANG00000017037">
    <property type="expression patterns" value="Expressed in postnatal subventricular zone and 66 other cell types or tissues"/>
</dbReference>
<dbReference type="Proteomes" id="UP000028761">
    <property type="component" value="Chromosome 20"/>
</dbReference>
<reference evidence="2" key="3">
    <citation type="submission" date="2025-09" db="UniProtKB">
        <authorList>
            <consortium name="Ensembl"/>
        </authorList>
    </citation>
    <scope>IDENTIFICATION</scope>
</reference>
<keyword evidence="3" id="KW-1185">Reference proteome</keyword>
<feature type="domain" description="KRAB" evidence="1">
    <location>
        <begin position="1"/>
        <end position="43"/>
    </location>
</feature>